<evidence type="ECO:0008006" key="4">
    <source>
        <dbReference type="Google" id="ProtNLM"/>
    </source>
</evidence>
<accession>A0AA38XC98</accession>
<feature type="compositionally biased region" description="Polar residues" evidence="1">
    <location>
        <begin position="74"/>
        <end position="90"/>
    </location>
</feature>
<organism evidence="2 3">
    <name type="scientific">Cladophialophora chaetospira</name>
    <dbReference type="NCBI Taxonomy" id="386627"/>
    <lineage>
        <taxon>Eukaryota</taxon>
        <taxon>Fungi</taxon>
        <taxon>Dikarya</taxon>
        <taxon>Ascomycota</taxon>
        <taxon>Pezizomycotina</taxon>
        <taxon>Eurotiomycetes</taxon>
        <taxon>Chaetothyriomycetidae</taxon>
        <taxon>Chaetothyriales</taxon>
        <taxon>Herpotrichiellaceae</taxon>
        <taxon>Cladophialophora</taxon>
    </lineage>
</organism>
<reference evidence="2" key="1">
    <citation type="submission" date="2022-10" db="EMBL/GenBank/DDBJ databases">
        <title>Culturing micro-colonial fungi from biological soil crusts in the Mojave desert and describing Neophaeococcomyces mojavensis, and introducing the new genera and species Taxawa tesnikishii.</title>
        <authorList>
            <person name="Kurbessoian T."/>
            <person name="Stajich J.E."/>
        </authorList>
    </citation>
    <scope>NUCLEOTIDE SEQUENCE</scope>
    <source>
        <strain evidence="2">TK_41</strain>
    </source>
</reference>
<evidence type="ECO:0000313" key="2">
    <source>
        <dbReference type="EMBL" id="KAJ9610496.1"/>
    </source>
</evidence>
<gene>
    <name evidence="2" type="ORF">H2200_005273</name>
</gene>
<keyword evidence="3" id="KW-1185">Reference proteome</keyword>
<feature type="region of interest" description="Disordered" evidence="1">
    <location>
        <begin position="72"/>
        <end position="97"/>
    </location>
</feature>
<evidence type="ECO:0000313" key="3">
    <source>
        <dbReference type="Proteomes" id="UP001172673"/>
    </source>
</evidence>
<proteinExistence type="predicted"/>
<name>A0AA38XC98_9EURO</name>
<dbReference type="Proteomes" id="UP001172673">
    <property type="component" value="Unassembled WGS sequence"/>
</dbReference>
<evidence type="ECO:0000256" key="1">
    <source>
        <dbReference type="SAM" id="MobiDB-lite"/>
    </source>
</evidence>
<comment type="caution">
    <text evidence="2">The sequence shown here is derived from an EMBL/GenBank/DDBJ whole genome shotgun (WGS) entry which is preliminary data.</text>
</comment>
<protein>
    <recommendedName>
        <fullName evidence="4">BTB domain-containing protein</fullName>
    </recommendedName>
</protein>
<sequence>MSRIWGKPEWSAEETRRRFQAEQRELSPMFVPEESLDNDDLSQISNDTIMSTFLPPAPKRRRIATGRAAASIDNMGSSLPSPVVSPQTMRQPPVRVKSEAETEALAKLYLKPSEQRVKIYVGKNNTVCEVGLEDLEKSPVLKSLVNSTDTSKPFIMHPELTVILTDHFQAVREFLLTDEYMPAMMDNPKGQAIFPKLLGDCTTIEDYRREALRGAHLYLIAKGLAMSGMQDLVFRKITTAQYREYGIKCLLDMAQVVFSSPQKSVLIGKGKSKAVEGDNGSKSKIDGNGDPLEDWLIQMLGSKLRRVMIDHAKQFFKVAENGACLARGFGIRVLRWKVNFWDEAGQDVIPIEDDD</sequence>
<dbReference type="EMBL" id="JAPDRK010000007">
    <property type="protein sequence ID" value="KAJ9610496.1"/>
    <property type="molecule type" value="Genomic_DNA"/>
</dbReference>
<dbReference type="AlphaFoldDB" id="A0AA38XC98"/>